<proteinExistence type="predicted"/>
<evidence type="ECO:0008006" key="5">
    <source>
        <dbReference type="Google" id="ProtNLM"/>
    </source>
</evidence>
<organism evidence="3 4">
    <name type="scientific">Cymbomonas tetramitiformis</name>
    <dbReference type="NCBI Taxonomy" id="36881"/>
    <lineage>
        <taxon>Eukaryota</taxon>
        <taxon>Viridiplantae</taxon>
        <taxon>Chlorophyta</taxon>
        <taxon>Pyramimonadophyceae</taxon>
        <taxon>Pyramimonadales</taxon>
        <taxon>Pyramimonadaceae</taxon>
        <taxon>Cymbomonas</taxon>
    </lineage>
</organism>
<comment type="caution">
    <text evidence="3">The sequence shown here is derived from an EMBL/GenBank/DDBJ whole genome shotgun (WGS) entry which is preliminary data.</text>
</comment>
<dbReference type="InterPro" id="IPR012427">
    <property type="entry name" value="DUF1622"/>
</dbReference>
<evidence type="ECO:0000313" key="4">
    <source>
        <dbReference type="Proteomes" id="UP001190700"/>
    </source>
</evidence>
<evidence type="ECO:0000313" key="3">
    <source>
        <dbReference type="EMBL" id="KAK3249900.1"/>
    </source>
</evidence>
<dbReference type="EMBL" id="LGRX02027028">
    <property type="protein sequence ID" value="KAK3249900.1"/>
    <property type="molecule type" value="Genomic_DNA"/>
</dbReference>
<dbReference type="Pfam" id="PF07784">
    <property type="entry name" value="DUF1622"/>
    <property type="match status" value="1"/>
</dbReference>
<feature type="compositionally biased region" description="Low complexity" evidence="1">
    <location>
        <begin position="24"/>
        <end position="38"/>
    </location>
</feature>
<evidence type="ECO:0000256" key="2">
    <source>
        <dbReference type="SAM" id="Phobius"/>
    </source>
</evidence>
<dbReference type="Proteomes" id="UP001190700">
    <property type="component" value="Unassembled WGS sequence"/>
</dbReference>
<accession>A0AAE0C9L1</accession>
<evidence type="ECO:0000256" key="1">
    <source>
        <dbReference type="SAM" id="MobiDB-lite"/>
    </source>
</evidence>
<feature type="transmembrane region" description="Helical" evidence="2">
    <location>
        <begin position="114"/>
        <end position="135"/>
    </location>
</feature>
<reference evidence="3 4" key="1">
    <citation type="journal article" date="2015" name="Genome Biol. Evol.">
        <title>Comparative Genomics of a Bacterivorous Green Alga Reveals Evolutionary Causalities and Consequences of Phago-Mixotrophic Mode of Nutrition.</title>
        <authorList>
            <person name="Burns J.A."/>
            <person name="Paasch A."/>
            <person name="Narechania A."/>
            <person name="Kim E."/>
        </authorList>
    </citation>
    <scope>NUCLEOTIDE SEQUENCE [LARGE SCALE GENOMIC DNA]</scope>
    <source>
        <strain evidence="3 4">PLY_AMNH</strain>
    </source>
</reference>
<protein>
    <recommendedName>
        <fullName evidence="5">DUF1622 domain-containing protein</fullName>
    </recommendedName>
</protein>
<keyword evidence="2" id="KW-0812">Transmembrane</keyword>
<feature type="region of interest" description="Disordered" evidence="1">
    <location>
        <begin position="67"/>
        <end position="97"/>
    </location>
</feature>
<gene>
    <name evidence="3" type="ORF">CYMTET_40698</name>
</gene>
<keyword evidence="2" id="KW-0472">Membrane</keyword>
<keyword evidence="2" id="KW-1133">Transmembrane helix</keyword>
<dbReference type="AlphaFoldDB" id="A0AAE0C9L1"/>
<dbReference type="PANTHER" id="PTHR38468:SF1">
    <property type="entry name" value="SLL0939 PROTEIN"/>
    <property type="match status" value="1"/>
</dbReference>
<dbReference type="PANTHER" id="PTHR38468">
    <property type="entry name" value="SLL0939 PROTEIN"/>
    <property type="match status" value="1"/>
</dbReference>
<feature type="compositionally biased region" description="Gly residues" evidence="1">
    <location>
        <begin position="70"/>
        <end position="81"/>
    </location>
</feature>
<name>A0AAE0C9L1_9CHLO</name>
<keyword evidence="4" id="KW-1185">Reference proteome</keyword>
<sequence>MSPTGIIARLHILKLPSVSRAHQNSNRRQPRTRPTQRSVAKSETTRMRCGNPRDVASKAAASGDFALDGSDGGSGGGGGSGTSKKTGEESGDDDEEESFIEGMQKRICEFFGKFFENVALAIMVYKGLFALIYAWRYMCSKIDYDNDACTYWYDLTRITLGRGILLGLEFLLISDIIETMVHGANTTSLINIGLVAIIRTMIDFFMAKEIEEASHELKHLAKKKA</sequence>
<feature type="region of interest" description="Disordered" evidence="1">
    <location>
        <begin position="17"/>
        <end position="53"/>
    </location>
</feature>